<protein>
    <recommendedName>
        <fullName evidence="1">Reverse transcriptase domain-containing protein</fullName>
    </recommendedName>
</protein>
<feature type="non-terminal residue" evidence="2">
    <location>
        <position position="429"/>
    </location>
</feature>
<reference evidence="3" key="1">
    <citation type="journal article" date="2017" name="Nat. Ecol. Evol.">
        <title>Genome expansion and lineage-specific genetic innovations in the forest pathogenic fungi Armillaria.</title>
        <authorList>
            <person name="Sipos G."/>
            <person name="Prasanna A.N."/>
            <person name="Walter M.C."/>
            <person name="O'Connor E."/>
            <person name="Balint B."/>
            <person name="Krizsan K."/>
            <person name="Kiss B."/>
            <person name="Hess J."/>
            <person name="Varga T."/>
            <person name="Slot J."/>
            <person name="Riley R."/>
            <person name="Boka B."/>
            <person name="Rigling D."/>
            <person name="Barry K."/>
            <person name="Lee J."/>
            <person name="Mihaltcheva S."/>
            <person name="LaButti K."/>
            <person name="Lipzen A."/>
            <person name="Waldron R."/>
            <person name="Moloney N.M."/>
            <person name="Sperisen C."/>
            <person name="Kredics L."/>
            <person name="Vagvoelgyi C."/>
            <person name="Patrignani A."/>
            <person name="Fitzpatrick D."/>
            <person name="Nagy I."/>
            <person name="Doyle S."/>
            <person name="Anderson J.B."/>
            <person name="Grigoriev I.V."/>
            <person name="Gueldener U."/>
            <person name="Muensterkoetter M."/>
            <person name="Nagy L.G."/>
        </authorList>
    </citation>
    <scope>NUCLEOTIDE SEQUENCE [LARGE SCALE GENOMIC DNA]</scope>
    <source>
        <strain evidence="3">28-4</strain>
    </source>
</reference>
<gene>
    <name evidence="2" type="ORF">ARMSODRAFT_852234</name>
</gene>
<dbReference type="Proteomes" id="UP000218334">
    <property type="component" value="Unassembled WGS sequence"/>
</dbReference>
<dbReference type="EMBL" id="KZ293420">
    <property type="protein sequence ID" value="PBK73440.1"/>
    <property type="molecule type" value="Genomic_DNA"/>
</dbReference>
<dbReference type="InterPro" id="IPR043502">
    <property type="entry name" value="DNA/RNA_pol_sf"/>
</dbReference>
<organism evidence="2 3">
    <name type="scientific">Armillaria solidipes</name>
    <dbReference type="NCBI Taxonomy" id="1076256"/>
    <lineage>
        <taxon>Eukaryota</taxon>
        <taxon>Fungi</taxon>
        <taxon>Dikarya</taxon>
        <taxon>Basidiomycota</taxon>
        <taxon>Agaricomycotina</taxon>
        <taxon>Agaricomycetes</taxon>
        <taxon>Agaricomycetidae</taxon>
        <taxon>Agaricales</taxon>
        <taxon>Marasmiineae</taxon>
        <taxon>Physalacriaceae</taxon>
        <taxon>Armillaria</taxon>
    </lineage>
</organism>
<feature type="domain" description="Reverse transcriptase" evidence="1">
    <location>
        <begin position="1"/>
        <end position="143"/>
    </location>
</feature>
<accession>A0A2H3BV09</accession>
<dbReference type="InterPro" id="IPR000477">
    <property type="entry name" value="RT_dom"/>
</dbReference>
<dbReference type="AlphaFoldDB" id="A0A2H3BV09"/>
<evidence type="ECO:0000259" key="1">
    <source>
        <dbReference type="PROSITE" id="PS50878"/>
    </source>
</evidence>
<dbReference type="PANTHER" id="PTHR47027:SF20">
    <property type="entry name" value="REVERSE TRANSCRIPTASE-LIKE PROTEIN WITH RNA-DIRECTED DNA POLYMERASE DOMAIN"/>
    <property type="match status" value="1"/>
</dbReference>
<keyword evidence="3" id="KW-1185">Reference proteome</keyword>
<evidence type="ECO:0000313" key="2">
    <source>
        <dbReference type="EMBL" id="PBK73440.1"/>
    </source>
</evidence>
<feature type="non-terminal residue" evidence="2">
    <location>
        <position position="1"/>
    </location>
</feature>
<dbReference type="STRING" id="1076256.A0A2H3BV09"/>
<proteinExistence type="predicted"/>
<dbReference type="PROSITE" id="PS50878">
    <property type="entry name" value="RT_POL"/>
    <property type="match status" value="1"/>
</dbReference>
<dbReference type="SUPFAM" id="SSF56672">
    <property type="entry name" value="DNA/RNA polymerases"/>
    <property type="match status" value="1"/>
</dbReference>
<name>A0A2H3BV09_9AGAR</name>
<dbReference type="Pfam" id="PF00078">
    <property type="entry name" value="RVT_1"/>
    <property type="match status" value="1"/>
</dbReference>
<sequence length="429" mass="48669">IVDWLRMMYRRMEYVVKLGPHHSDAFQSIIGILAGDSSSPGLWNIYFSDFSLLRRPDDVTFGNQHISHVEQADDIVLFSTSAQGLQDKLDALFNWCRANSMTISEAKTKIWITGPLPSVLPTFKVGDDTLKCVSKHKYVGITLSSTDRSIFKEHYYVKASKARKSVNALFGAENFVGTIPPKDGIAIYMATVDPHLMSACDISIDIDATLLTQLERIQKLFIRRLLGVANHSPVALLFSETGMWPVKYRRIILALRYWQYALSLPDDHFLSIAMAESLTLARAKKSSWISDLARVLHLLHRPVSMDLSRQWQPSDIDNLITAVEQSCLVDIDSFIAASSKALLLRYRSLHRTDPSSARETPVASFRSYLNVPIPAHRKALVRLLTSSHTLAVEVLRWTERRRPPVPRSQRLCRFCLSEVEDEAHALWYC</sequence>
<evidence type="ECO:0000313" key="3">
    <source>
        <dbReference type="Proteomes" id="UP000218334"/>
    </source>
</evidence>
<dbReference type="PANTHER" id="PTHR47027">
    <property type="entry name" value="REVERSE TRANSCRIPTASE DOMAIN-CONTAINING PROTEIN"/>
    <property type="match status" value="1"/>
</dbReference>